<dbReference type="HAMAP" id="MF_00057">
    <property type="entry name" value="KdsB"/>
    <property type="match status" value="1"/>
</dbReference>
<comment type="similarity">
    <text evidence="5">Belongs to the KdsB family.</text>
</comment>
<dbReference type="NCBIfam" id="NF003950">
    <property type="entry name" value="PRK05450.1-3"/>
    <property type="match status" value="1"/>
</dbReference>
<organism evidence="6 7">
    <name type="scientific">OM182 bacterium</name>
    <dbReference type="NCBI Taxonomy" id="2510334"/>
    <lineage>
        <taxon>Bacteria</taxon>
        <taxon>Pseudomonadati</taxon>
        <taxon>Pseudomonadota</taxon>
        <taxon>Gammaproteobacteria</taxon>
        <taxon>OMG group</taxon>
        <taxon>OM182 clade</taxon>
    </lineage>
</organism>
<dbReference type="NCBIfam" id="NF009905">
    <property type="entry name" value="PRK13368.1"/>
    <property type="match status" value="1"/>
</dbReference>
<evidence type="ECO:0000313" key="6">
    <source>
        <dbReference type="EMBL" id="RZO75889.1"/>
    </source>
</evidence>
<comment type="caution">
    <text evidence="6">The sequence shown here is derived from an EMBL/GenBank/DDBJ whole genome shotgun (WGS) entry which is preliminary data.</text>
</comment>
<dbReference type="PANTHER" id="PTHR42866">
    <property type="entry name" value="3-DEOXY-MANNO-OCTULOSONATE CYTIDYLYLTRANSFERASE"/>
    <property type="match status" value="1"/>
</dbReference>
<dbReference type="GO" id="GO:0008690">
    <property type="term" value="F:3-deoxy-manno-octulosonate cytidylyltransferase activity"/>
    <property type="evidence" value="ECO:0007669"/>
    <property type="project" value="UniProtKB-UniRule"/>
</dbReference>
<keyword evidence="5" id="KW-0963">Cytoplasm</keyword>
<dbReference type="NCBIfam" id="TIGR00466">
    <property type="entry name" value="kdsB"/>
    <property type="match status" value="1"/>
</dbReference>
<comment type="catalytic activity">
    <reaction evidence="5">
        <text>3-deoxy-alpha-D-manno-oct-2-ulosonate + CTP = CMP-3-deoxy-beta-D-manno-octulosonate + diphosphate</text>
        <dbReference type="Rhea" id="RHEA:23448"/>
        <dbReference type="ChEBI" id="CHEBI:33019"/>
        <dbReference type="ChEBI" id="CHEBI:37563"/>
        <dbReference type="ChEBI" id="CHEBI:85986"/>
        <dbReference type="ChEBI" id="CHEBI:85987"/>
        <dbReference type="EC" id="2.7.7.38"/>
    </reaction>
</comment>
<keyword evidence="3 5" id="KW-0548">Nucleotidyltransferase</keyword>
<dbReference type="GO" id="GO:0005829">
    <property type="term" value="C:cytosol"/>
    <property type="evidence" value="ECO:0007669"/>
    <property type="project" value="TreeGrafter"/>
</dbReference>
<dbReference type="AlphaFoldDB" id="A0A520S091"/>
<dbReference type="PANTHER" id="PTHR42866:SF2">
    <property type="entry name" value="3-DEOXY-MANNO-OCTULOSONATE CYTIDYLYLTRANSFERASE, MITOCHONDRIAL"/>
    <property type="match status" value="1"/>
</dbReference>
<accession>A0A520S091</accession>
<evidence type="ECO:0000256" key="2">
    <source>
        <dbReference type="ARBA" id="ARBA00022679"/>
    </source>
</evidence>
<dbReference type="SUPFAM" id="SSF53448">
    <property type="entry name" value="Nucleotide-diphospho-sugar transferases"/>
    <property type="match status" value="1"/>
</dbReference>
<evidence type="ECO:0000313" key="7">
    <source>
        <dbReference type="Proteomes" id="UP000316199"/>
    </source>
</evidence>
<dbReference type="FunFam" id="3.90.550.10:FF:000011">
    <property type="entry name" value="3-deoxy-manno-octulosonate cytidylyltransferase"/>
    <property type="match status" value="1"/>
</dbReference>
<evidence type="ECO:0000256" key="4">
    <source>
        <dbReference type="ARBA" id="ARBA00022985"/>
    </source>
</evidence>
<keyword evidence="2 5" id="KW-0808">Transferase</keyword>
<dbReference type="NCBIfam" id="NF003952">
    <property type="entry name" value="PRK05450.1-5"/>
    <property type="match status" value="1"/>
</dbReference>
<dbReference type="InterPro" id="IPR003329">
    <property type="entry name" value="Cytidylyl_trans"/>
</dbReference>
<name>A0A520S091_9GAMM</name>
<dbReference type="EMBL" id="SHAG01000022">
    <property type="protein sequence ID" value="RZO75889.1"/>
    <property type="molecule type" value="Genomic_DNA"/>
</dbReference>
<keyword evidence="4 5" id="KW-0448">Lipopolysaccharide biosynthesis</keyword>
<comment type="subcellular location">
    <subcellularLocation>
        <location evidence="5">Cytoplasm</location>
    </subcellularLocation>
    <subcellularLocation>
        <location evidence="1">Membrane</location>
    </subcellularLocation>
</comment>
<evidence type="ECO:0000256" key="5">
    <source>
        <dbReference type="HAMAP-Rule" id="MF_00057"/>
    </source>
</evidence>
<dbReference type="GO" id="GO:0033468">
    <property type="term" value="P:CMP-keto-3-deoxy-D-manno-octulosonic acid biosynthetic process"/>
    <property type="evidence" value="ECO:0007669"/>
    <property type="project" value="UniProtKB-UniRule"/>
</dbReference>
<dbReference type="InterPro" id="IPR004528">
    <property type="entry name" value="KdsB"/>
</dbReference>
<dbReference type="Gene3D" id="3.90.550.10">
    <property type="entry name" value="Spore Coat Polysaccharide Biosynthesis Protein SpsA, Chain A"/>
    <property type="match status" value="1"/>
</dbReference>
<sequence>MSDLIPNFVVIIPARYASTRLPGKALVDIAGKPMVQRVYEQAKKSAAKQVIIATDDDRIHSLVQSFGGISCLTSKLHSSGTDRVQEAAKLLGFIDNQIIVNVQGDEPLIPPEAINQVAQDIILQDAQMATLAEVITEVKELRDPNIVKVVTDKRGYALYFSRGPIPWMRTNTSEEKPILPEHKEIHALKHRGIYAYRASLLNQYVTWPETGLEHIEKLEQLRALYHGIGIFIGISKLPIPPGVDTENDLHRVFEVISRNFE</sequence>
<reference evidence="6 7" key="1">
    <citation type="submission" date="2019-02" db="EMBL/GenBank/DDBJ databases">
        <title>Prokaryotic population dynamics and viral predation in marine succession experiment using metagenomics: the confinement effect.</title>
        <authorList>
            <person name="Haro-Moreno J.M."/>
            <person name="Rodriguez-Valera F."/>
            <person name="Lopez-Perez M."/>
        </authorList>
    </citation>
    <scope>NUCLEOTIDE SEQUENCE [LARGE SCALE GENOMIC DNA]</scope>
    <source>
        <strain evidence="6">MED-G157</strain>
    </source>
</reference>
<dbReference type="UniPathway" id="UPA00358">
    <property type="reaction ID" value="UER00476"/>
</dbReference>
<dbReference type="Proteomes" id="UP000316199">
    <property type="component" value="Unassembled WGS sequence"/>
</dbReference>
<dbReference type="GO" id="GO:0009103">
    <property type="term" value="P:lipopolysaccharide biosynthetic process"/>
    <property type="evidence" value="ECO:0007669"/>
    <property type="project" value="UniProtKB-UniRule"/>
</dbReference>
<dbReference type="Pfam" id="PF02348">
    <property type="entry name" value="CTP_transf_3"/>
    <property type="match status" value="1"/>
</dbReference>
<evidence type="ECO:0000256" key="3">
    <source>
        <dbReference type="ARBA" id="ARBA00022695"/>
    </source>
</evidence>
<dbReference type="GO" id="GO:0016020">
    <property type="term" value="C:membrane"/>
    <property type="evidence" value="ECO:0007669"/>
    <property type="project" value="UniProtKB-SubCell"/>
</dbReference>
<dbReference type="InterPro" id="IPR029044">
    <property type="entry name" value="Nucleotide-diphossugar_trans"/>
</dbReference>
<dbReference type="EC" id="2.7.7.38" evidence="5"/>
<gene>
    <name evidence="5" type="primary">kdsB</name>
    <name evidence="6" type="ORF">EVA68_05785</name>
</gene>
<comment type="function">
    <text evidence="5">Activates KDO (a required 8-carbon sugar) for incorporation into bacterial lipopolysaccharide in Gram-negative bacteria.</text>
</comment>
<protein>
    <recommendedName>
        <fullName evidence="5">3-deoxy-manno-octulosonate cytidylyltransferase</fullName>
        <ecNumber evidence="5">2.7.7.38</ecNumber>
    </recommendedName>
    <alternativeName>
        <fullName evidence="5">CMP-2-keto-3-deoxyoctulosonic acid synthase</fullName>
        <shortName evidence="5">CKS</shortName>
        <shortName evidence="5">CMP-KDO synthase</shortName>
    </alternativeName>
</protein>
<dbReference type="CDD" id="cd02517">
    <property type="entry name" value="CMP-KDO-Synthetase"/>
    <property type="match status" value="1"/>
</dbReference>
<comment type="pathway">
    <text evidence="5">Nucleotide-sugar biosynthesis; CMP-3-deoxy-D-manno-octulosonate biosynthesis; CMP-3-deoxy-D-manno-octulosonate from 3-deoxy-D-manno-octulosonate and CTP: step 1/1.</text>
</comment>
<evidence type="ECO:0000256" key="1">
    <source>
        <dbReference type="ARBA" id="ARBA00004370"/>
    </source>
</evidence>
<proteinExistence type="inferred from homology"/>